<name>A0ABU7D3B6_9TELE</name>
<evidence type="ECO:0000256" key="1">
    <source>
        <dbReference type="SAM" id="MobiDB-lite"/>
    </source>
</evidence>
<feature type="region of interest" description="Disordered" evidence="1">
    <location>
        <begin position="1"/>
        <end position="28"/>
    </location>
</feature>
<keyword evidence="3" id="KW-1185">Reference proteome</keyword>
<feature type="compositionally biased region" description="Basic and acidic residues" evidence="1">
    <location>
        <begin position="8"/>
        <end position="28"/>
    </location>
</feature>
<accession>A0ABU7D3B6</accession>
<dbReference type="EMBL" id="JAHUTJ010010500">
    <property type="protein sequence ID" value="MED6268449.1"/>
    <property type="molecule type" value="Genomic_DNA"/>
</dbReference>
<organism evidence="2 3">
    <name type="scientific">Characodon lateralis</name>
    <dbReference type="NCBI Taxonomy" id="208331"/>
    <lineage>
        <taxon>Eukaryota</taxon>
        <taxon>Metazoa</taxon>
        <taxon>Chordata</taxon>
        <taxon>Craniata</taxon>
        <taxon>Vertebrata</taxon>
        <taxon>Euteleostomi</taxon>
        <taxon>Actinopterygii</taxon>
        <taxon>Neopterygii</taxon>
        <taxon>Teleostei</taxon>
        <taxon>Neoteleostei</taxon>
        <taxon>Acanthomorphata</taxon>
        <taxon>Ovalentaria</taxon>
        <taxon>Atherinomorphae</taxon>
        <taxon>Cyprinodontiformes</taxon>
        <taxon>Goodeidae</taxon>
        <taxon>Characodon</taxon>
    </lineage>
</organism>
<protein>
    <submittedName>
        <fullName evidence="2">Uncharacterized protein</fullName>
    </submittedName>
</protein>
<evidence type="ECO:0000313" key="3">
    <source>
        <dbReference type="Proteomes" id="UP001352852"/>
    </source>
</evidence>
<dbReference type="Proteomes" id="UP001352852">
    <property type="component" value="Unassembled WGS sequence"/>
</dbReference>
<proteinExistence type="predicted"/>
<comment type="caution">
    <text evidence="2">The sequence shown here is derived from an EMBL/GenBank/DDBJ whole genome shotgun (WGS) entry which is preliminary data.</text>
</comment>
<sequence>MGTDTDTGEEKKTKCTERREALKHRTDRGGHTDMHIWVCVRPQVISTDDSCSAGHCGVSGNCEPLPRGRREKEEEEG</sequence>
<gene>
    <name evidence="2" type="ORF">CHARACLAT_022541</name>
</gene>
<reference evidence="2 3" key="1">
    <citation type="submission" date="2021-06" db="EMBL/GenBank/DDBJ databases">
        <authorList>
            <person name="Palmer J.M."/>
        </authorList>
    </citation>
    <scope>NUCLEOTIDE SEQUENCE [LARGE SCALE GENOMIC DNA]</scope>
    <source>
        <strain evidence="2 3">CL_MEX2019</strain>
        <tissue evidence="2">Muscle</tissue>
    </source>
</reference>
<evidence type="ECO:0000313" key="2">
    <source>
        <dbReference type="EMBL" id="MED6268449.1"/>
    </source>
</evidence>